<dbReference type="InterPro" id="IPR003696">
    <property type="entry name" value="Carbtransf_dom"/>
</dbReference>
<dbReference type="AlphaFoldDB" id="A0A0G4FRZ2"/>
<dbReference type="Pfam" id="PF02543">
    <property type="entry name" value="Carbam_trans_N"/>
    <property type="match status" value="1"/>
</dbReference>
<dbReference type="SUPFAM" id="SSF53067">
    <property type="entry name" value="Actin-like ATPase domain"/>
    <property type="match status" value="1"/>
</dbReference>
<gene>
    <name evidence="4" type="ORF">Vbra_21584</name>
</gene>
<evidence type="ECO:0008006" key="6">
    <source>
        <dbReference type="Google" id="ProtNLM"/>
    </source>
</evidence>
<protein>
    <recommendedName>
        <fullName evidence="6">Carbamoyltransferase</fullName>
    </recommendedName>
</protein>
<dbReference type="Pfam" id="PF16861">
    <property type="entry name" value="Carbam_trans_C"/>
    <property type="match status" value="1"/>
</dbReference>
<dbReference type="STRING" id="1169540.A0A0G4FRZ2"/>
<feature type="domain" description="Carbamoyltransferase C-terminal" evidence="3">
    <location>
        <begin position="554"/>
        <end position="727"/>
    </location>
</feature>
<comment type="similarity">
    <text evidence="1">Belongs to the NodU/CmcH family.</text>
</comment>
<dbReference type="Gene3D" id="3.30.420.40">
    <property type="match status" value="1"/>
</dbReference>
<dbReference type="OMA" id="NHGFENM"/>
<dbReference type="Gene3D" id="3.90.870.20">
    <property type="entry name" value="Carbamoyltransferase, C-terminal domain"/>
    <property type="match status" value="1"/>
</dbReference>
<dbReference type="PANTHER" id="PTHR34847:SF1">
    <property type="entry name" value="NODULATION PROTEIN U"/>
    <property type="match status" value="1"/>
</dbReference>
<evidence type="ECO:0000259" key="2">
    <source>
        <dbReference type="Pfam" id="PF02543"/>
    </source>
</evidence>
<evidence type="ECO:0000313" key="4">
    <source>
        <dbReference type="EMBL" id="CEM17151.1"/>
    </source>
</evidence>
<reference evidence="4 5" key="1">
    <citation type="submission" date="2014-11" db="EMBL/GenBank/DDBJ databases">
        <authorList>
            <person name="Zhu J."/>
            <person name="Qi W."/>
            <person name="Song R."/>
        </authorList>
    </citation>
    <scope>NUCLEOTIDE SEQUENCE [LARGE SCALE GENOMIC DNA]</scope>
</reference>
<dbReference type="InterPro" id="IPR043129">
    <property type="entry name" value="ATPase_NBD"/>
</dbReference>
<evidence type="ECO:0000256" key="1">
    <source>
        <dbReference type="ARBA" id="ARBA00006129"/>
    </source>
</evidence>
<evidence type="ECO:0000259" key="3">
    <source>
        <dbReference type="Pfam" id="PF16861"/>
    </source>
</evidence>
<dbReference type="OrthoDB" id="440129at2759"/>
<sequence>MADILPVARMQRKRREEGERSSRRSFTILSRGMAKAVLCFLAAGEVCSTAAWVTPSDCFAGHRTRKNILRRSKPSASASISRLSASAGERAKRLLILGLNKYSHDAACCIVDTSGAHLYGGEKERLSRVKHDGGEVDDLVDQALTSVDATLDDVAMVVQSNHHFRIAPFEDRLPWAVSQGHYPPSYIDPLNIFAGIPKREVSHHLAHAWSVITQAPFDEGLVVVMDGMGESYRYMADSHSQAEYLTDLDLLDSATSEQRSAFIQNPRQLLAGKGYREAESAYLFSRSSAAGGPTVMPLFKRWTEERSPPELFNHGFENMESMGAVYSRVSSQIFGDWNVCGKVMGLAPWAKAGSTGEATDMWKGLLDDGFRLMEGNLLLSKEEQGGFRVNWDLLESLPHDCLGTDPTFMSFAPLAWRVQRDLENAAMTLIQELKERTGARNLCLVGGVALNSVLNGRICRELGFDRVFIPPFPGDEGIAFGCAMAGLHHFIRKQPAEAARAELETSSVAGHPVTPYSGYDYTADPEGMDAVLDEYKHWIVTQRYTESEIVAETAQLLADGKVVAWFQGGAEMGPRALGHRSILADPRNKTMVDFLNKEVKHREAFRPFAPSVIAEEADGWFEDLPECGSPYMSITAAVREERRGLVPAVCHVDGTARLQTVRESDEPLFYRLLQQFFKLTGIPMVVNTSFNIKGEPIVEEPGDALRSFLATEGAIHTLIMGDVMIERRPFPTEDVLNQVPLRDTSQPLRVQETYLMHTKDDSESRKSMKSVRLGRMGGRGDGWVDFDAADLRLLQMIDNEITIQDILDRCLNEASVFLGSEVDEQELEVLVAESAGKAVGEEVALEDDSLPVTVDVSECVGAEVQCRVMEGLQRLYSRQLVYFEESSE</sequence>
<evidence type="ECO:0000313" key="5">
    <source>
        <dbReference type="Proteomes" id="UP000041254"/>
    </source>
</evidence>
<dbReference type="Proteomes" id="UP000041254">
    <property type="component" value="Unassembled WGS sequence"/>
</dbReference>
<feature type="domain" description="Carbamoyltransferase" evidence="2">
    <location>
        <begin position="202"/>
        <end position="484"/>
    </location>
</feature>
<accession>A0A0G4FRZ2</accession>
<proteinExistence type="inferred from homology"/>
<dbReference type="PANTHER" id="PTHR34847">
    <property type="entry name" value="NODULATION PROTEIN U"/>
    <property type="match status" value="1"/>
</dbReference>
<dbReference type="VEuPathDB" id="CryptoDB:Vbra_21584"/>
<dbReference type="CDD" id="cd24033">
    <property type="entry name" value="ASKHA_NBD_NodU_CmcH-like_N"/>
    <property type="match status" value="1"/>
</dbReference>
<name>A0A0G4FRZ2_VITBC</name>
<dbReference type="InterPro" id="IPR031730">
    <property type="entry name" value="Carbam_trans_C"/>
</dbReference>
<dbReference type="GO" id="GO:0003824">
    <property type="term" value="F:catalytic activity"/>
    <property type="evidence" value="ECO:0007669"/>
    <property type="project" value="InterPro"/>
</dbReference>
<dbReference type="InterPro" id="IPR038152">
    <property type="entry name" value="Carbam_trans_C_sf"/>
</dbReference>
<dbReference type="EMBL" id="CDMY01000488">
    <property type="protein sequence ID" value="CEM17151.1"/>
    <property type="molecule type" value="Genomic_DNA"/>
</dbReference>
<dbReference type="InParanoid" id="A0A0G4FRZ2"/>
<keyword evidence="5" id="KW-1185">Reference proteome</keyword>
<dbReference type="InterPro" id="IPR051338">
    <property type="entry name" value="NodU/CmcH_Carbamoyltrnsfr"/>
</dbReference>
<organism evidence="4 5">
    <name type="scientific">Vitrella brassicaformis (strain CCMP3155)</name>
    <dbReference type="NCBI Taxonomy" id="1169540"/>
    <lineage>
        <taxon>Eukaryota</taxon>
        <taxon>Sar</taxon>
        <taxon>Alveolata</taxon>
        <taxon>Colpodellida</taxon>
        <taxon>Vitrellaceae</taxon>
        <taxon>Vitrella</taxon>
    </lineage>
</organism>